<evidence type="ECO:0000313" key="3">
    <source>
        <dbReference type="EMBL" id="MBB4099562.1"/>
    </source>
</evidence>
<dbReference type="Proteomes" id="UP000557392">
    <property type="component" value="Unassembled WGS sequence"/>
</dbReference>
<comment type="caution">
    <text evidence="3">The sequence shown here is derived from an EMBL/GenBank/DDBJ whole genome shotgun (WGS) entry which is preliminary data.</text>
</comment>
<sequence>MRSLIALALVPLLATGACHASWEKDGGKDGHDVKPSGVTAKRSYDATGFTKVELRGPDDIDVTSGAQFAVSAEGDSAVLDELVVQVVDGTLRVTRKDRRGFSWSSDGDHGVKVHVTLPKLTGASLTGTGDMKIDKAEGDFRGAVTGTGDLSVGALAATDADLSITGTGNITVAGTANRLNASIKGTGDIDATGFTAGSASISILGPGSLKGKVTGGASISIAGPGDVELTGGAKCSISATGPGEAHCS</sequence>
<dbReference type="AlphaFoldDB" id="A0A7W6NXE9"/>
<feature type="signal peptide" evidence="1">
    <location>
        <begin position="1"/>
        <end position="20"/>
    </location>
</feature>
<feature type="chain" id="PRO_5030510411" description="Putative auto-transporter adhesin head GIN domain-containing protein" evidence="1">
    <location>
        <begin position="21"/>
        <end position="248"/>
    </location>
</feature>
<organism evidence="3 4">
    <name type="scientific">Sphingomonas kyeonggiensis</name>
    <dbReference type="NCBI Taxonomy" id="1268553"/>
    <lineage>
        <taxon>Bacteria</taxon>
        <taxon>Pseudomonadati</taxon>
        <taxon>Pseudomonadota</taxon>
        <taxon>Alphaproteobacteria</taxon>
        <taxon>Sphingomonadales</taxon>
        <taxon>Sphingomonadaceae</taxon>
        <taxon>Sphingomonas</taxon>
    </lineage>
</organism>
<dbReference type="InterPro" id="IPR021255">
    <property type="entry name" value="DUF2807"/>
</dbReference>
<protein>
    <recommendedName>
        <fullName evidence="2">Putative auto-transporter adhesin head GIN domain-containing protein</fullName>
    </recommendedName>
</protein>
<accession>A0A7W6NXE9</accession>
<keyword evidence="4" id="KW-1185">Reference proteome</keyword>
<gene>
    <name evidence="3" type="ORF">GGR46_003134</name>
</gene>
<evidence type="ECO:0000256" key="1">
    <source>
        <dbReference type="SAM" id="SignalP"/>
    </source>
</evidence>
<dbReference type="Pfam" id="PF10988">
    <property type="entry name" value="DUF2807"/>
    <property type="match status" value="1"/>
</dbReference>
<proteinExistence type="predicted"/>
<evidence type="ECO:0000313" key="4">
    <source>
        <dbReference type="Proteomes" id="UP000557392"/>
    </source>
</evidence>
<dbReference type="EMBL" id="JACIEH010000003">
    <property type="protein sequence ID" value="MBB4099562.1"/>
    <property type="molecule type" value="Genomic_DNA"/>
</dbReference>
<name>A0A7W6NXE9_9SPHN</name>
<dbReference type="RefSeq" id="WP_183998948.1">
    <property type="nucleotide sequence ID" value="NZ_JACIEH010000003.1"/>
</dbReference>
<evidence type="ECO:0000259" key="2">
    <source>
        <dbReference type="Pfam" id="PF10988"/>
    </source>
</evidence>
<dbReference type="PROSITE" id="PS51257">
    <property type="entry name" value="PROKAR_LIPOPROTEIN"/>
    <property type="match status" value="1"/>
</dbReference>
<dbReference type="Gene3D" id="2.160.20.120">
    <property type="match status" value="1"/>
</dbReference>
<feature type="domain" description="Putative auto-transporter adhesin head GIN" evidence="2">
    <location>
        <begin position="48"/>
        <end position="232"/>
    </location>
</feature>
<reference evidence="3 4" key="1">
    <citation type="submission" date="2020-08" db="EMBL/GenBank/DDBJ databases">
        <title>Genomic Encyclopedia of Type Strains, Phase IV (KMG-IV): sequencing the most valuable type-strain genomes for metagenomic binning, comparative biology and taxonomic classification.</title>
        <authorList>
            <person name="Goeker M."/>
        </authorList>
    </citation>
    <scope>NUCLEOTIDE SEQUENCE [LARGE SCALE GENOMIC DNA]</scope>
    <source>
        <strain evidence="3 4">DSM 101806</strain>
    </source>
</reference>
<keyword evidence="1" id="KW-0732">Signal</keyword>